<name>A0ABW6M8S1_9ACTN</name>
<protein>
    <submittedName>
        <fullName evidence="1">Uncharacterized protein</fullName>
    </submittedName>
</protein>
<proteinExistence type="predicted"/>
<evidence type="ECO:0000313" key="1">
    <source>
        <dbReference type="EMBL" id="MFE9601702.1"/>
    </source>
</evidence>
<accession>A0ABW6M8S1</accession>
<keyword evidence="2" id="KW-1185">Reference proteome</keyword>
<reference evidence="1 2" key="1">
    <citation type="submission" date="2024-10" db="EMBL/GenBank/DDBJ databases">
        <title>The Natural Products Discovery Center: Release of the First 8490 Sequenced Strains for Exploring Actinobacteria Biosynthetic Diversity.</title>
        <authorList>
            <person name="Kalkreuter E."/>
            <person name="Kautsar S.A."/>
            <person name="Yang D."/>
            <person name="Bader C.D."/>
            <person name="Teijaro C.N."/>
            <person name="Fluegel L."/>
            <person name="Davis C.M."/>
            <person name="Simpson J.R."/>
            <person name="Lauterbach L."/>
            <person name="Steele A.D."/>
            <person name="Gui C."/>
            <person name="Meng S."/>
            <person name="Li G."/>
            <person name="Viehrig K."/>
            <person name="Ye F."/>
            <person name="Su P."/>
            <person name="Kiefer A.F."/>
            <person name="Nichols A."/>
            <person name="Cepeda A.J."/>
            <person name="Yan W."/>
            <person name="Fan B."/>
            <person name="Jiang Y."/>
            <person name="Adhikari A."/>
            <person name="Zheng C.-J."/>
            <person name="Schuster L."/>
            <person name="Cowan T.M."/>
            <person name="Smanski M.J."/>
            <person name="Chevrette M.G."/>
            <person name="De Carvalho L.P.S."/>
            <person name="Shen B."/>
        </authorList>
    </citation>
    <scope>NUCLEOTIDE SEQUENCE [LARGE SCALE GENOMIC DNA]</scope>
    <source>
        <strain evidence="1 2">NPDC006488</strain>
    </source>
</reference>
<dbReference type="EMBL" id="JBIAHM010000008">
    <property type="protein sequence ID" value="MFE9601702.1"/>
    <property type="molecule type" value="Genomic_DNA"/>
</dbReference>
<evidence type="ECO:0000313" key="2">
    <source>
        <dbReference type="Proteomes" id="UP001601303"/>
    </source>
</evidence>
<sequence length="59" mass="6420">MTAAHPQLAGLDPDERMRALAWLLAVLEVGMVDVHQKAKRLGLLHQRGLLQGLPVDGPD</sequence>
<organism evidence="1 2">
    <name type="scientific">Streptomyces hokutonensis</name>
    <dbReference type="NCBI Taxonomy" id="1306990"/>
    <lineage>
        <taxon>Bacteria</taxon>
        <taxon>Bacillati</taxon>
        <taxon>Actinomycetota</taxon>
        <taxon>Actinomycetes</taxon>
        <taxon>Kitasatosporales</taxon>
        <taxon>Streptomycetaceae</taxon>
        <taxon>Streptomyces</taxon>
    </lineage>
</organism>
<dbReference type="Proteomes" id="UP001601303">
    <property type="component" value="Unassembled WGS sequence"/>
</dbReference>
<comment type="caution">
    <text evidence="1">The sequence shown here is derived from an EMBL/GenBank/DDBJ whole genome shotgun (WGS) entry which is preliminary data.</text>
</comment>
<dbReference type="RefSeq" id="WP_388109131.1">
    <property type="nucleotide sequence ID" value="NZ_JBIAHM010000008.1"/>
</dbReference>
<gene>
    <name evidence="1" type="ORF">ACFYNQ_24440</name>
</gene>